<dbReference type="SUPFAM" id="SSF47616">
    <property type="entry name" value="GST C-terminal domain-like"/>
    <property type="match status" value="1"/>
</dbReference>
<dbReference type="CDD" id="cd00299">
    <property type="entry name" value="GST_C_family"/>
    <property type="match status" value="1"/>
</dbReference>
<dbReference type="RefSeq" id="WP_279253622.1">
    <property type="nucleotide sequence ID" value="NZ_SHNP01000005.1"/>
</dbReference>
<dbReference type="Pfam" id="PF13410">
    <property type="entry name" value="GST_C_2"/>
    <property type="match status" value="1"/>
</dbReference>
<dbReference type="InterPro" id="IPR036249">
    <property type="entry name" value="Thioredoxin-like_sf"/>
</dbReference>
<dbReference type="SUPFAM" id="SSF52833">
    <property type="entry name" value="Thioredoxin-like"/>
    <property type="match status" value="1"/>
</dbReference>
<dbReference type="Gene3D" id="1.20.1050.10">
    <property type="match status" value="1"/>
</dbReference>
<accession>A0ABT3T093</accession>
<reference evidence="1" key="1">
    <citation type="submission" date="2019-02" db="EMBL/GenBank/DDBJ databases">
        <authorList>
            <person name="Li S.-H."/>
        </authorList>
    </citation>
    <scope>NUCLEOTIDE SEQUENCE</scope>
    <source>
        <strain evidence="1">IMCC8485</strain>
    </source>
</reference>
<protein>
    <submittedName>
        <fullName evidence="1">Glutathione S-transferase family protein</fullName>
    </submittedName>
</protein>
<name>A0ABT3T093_9GAMM</name>
<keyword evidence="2" id="KW-1185">Reference proteome</keyword>
<organism evidence="1 2">
    <name type="scientific">Candidatus Seongchinamella marina</name>
    <dbReference type="NCBI Taxonomy" id="2518990"/>
    <lineage>
        <taxon>Bacteria</taxon>
        <taxon>Pseudomonadati</taxon>
        <taxon>Pseudomonadota</taxon>
        <taxon>Gammaproteobacteria</taxon>
        <taxon>Cellvibrionales</taxon>
        <taxon>Halieaceae</taxon>
        <taxon>Seongchinamella</taxon>
    </lineage>
</organism>
<sequence>MYRGDYQLIGSELSFFTRKLEAQLRCQQISWRYLFKTEERKAELEAKAGTHFIPLLMTPDKWLIHDTIAIGPMLSERFKKRAVIPTTPLQRACCFILEDAFNHWLGRVCVHSRWCYPDNIAWAGPRFGANMMLDRSIDEGLSATELEQLAPIGPMMYEGFGKAVCEANGVGPQQAAAVQGDFKNMLDALATHFADNDFLLGDRPCLADFALAGASKAHFICDPEPESWLGQHRDMLYKYTNQFFGDWQGELAPWPADDRVPKTLSTLLDYLQGSYYQSAPANIAAGLAGEKFYEYNYGFGTTRARTQKRLNVARMHVQDELLKAGAADNRQVKALFSERGILEYYFA</sequence>
<dbReference type="InterPro" id="IPR036282">
    <property type="entry name" value="Glutathione-S-Trfase_C_sf"/>
</dbReference>
<dbReference type="EMBL" id="SHNP01000005">
    <property type="protein sequence ID" value="MCX2974954.1"/>
    <property type="molecule type" value="Genomic_DNA"/>
</dbReference>
<gene>
    <name evidence="1" type="ORF">EYC87_15280</name>
</gene>
<evidence type="ECO:0000313" key="2">
    <source>
        <dbReference type="Proteomes" id="UP001143307"/>
    </source>
</evidence>
<evidence type="ECO:0000313" key="1">
    <source>
        <dbReference type="EMBL" id="MCX2974954.1"/>
    </source>
</evidence>
<comment type="caution">
    <text evidence="1">The sequence shown here is derived from an EMBL/GenBank/DDBJ whole genome shotgun (WGS) entry which is preliminary data.</text>
</comment>
<proteinExistence type="predicted"/>
<dbReference type="Proteomes" id="UP001143307">
    <property type="component" value="Unassembled WGS sequence"/>
</dbReference>